<keyword evidence="2 7" id="KW-0813">Transport</keyword>
<dbReference type="InterPro" id="IPR000515">
    <property type="entry name" value="MetI-like"/>
</dbReference>
<evidence type="ECO:0000313" key="10">
    <source>
        <dbReference type="Proteomes" id="UP001300871"/>
    </source>
</evidence>
<dbReference type="GO" id="GO:0005886">
    <property type="term" value="C:plasma membrane"/>
    <property type="evidence" value="ECO:0007669"/>
    <property type="project" value="UniProtKB-SubCell"/>
</dbReference>
<evidence type="ECO:0000313" key="9">
    <source>
        <dbReference type="EMBL" id="MDB2000714.1"/>
    </source>
</evidence>
<evidence type="ECO:0000256" key="7">
    <source>
        <dbReference type="RuleBase" id="RU363032"/>
    </source>
</evidence>
<evidence type="ECO:0000256" key="4">
    <source>
        <dbReference type="ARBA" id="ARBA00022692"/>
    </source>
</evidence>
<proteinExistence type="inferred from homology"/>
<dbReference type="RefSeq" id="WP_150027190.1">
    <property type="nucleotide sequence ID" value="NZ_JABFCJ010000045.1"/>
</dbReference>
<name>A0AAW6AYC5_CLOSY</name>
<gene>
    <name evidence="9" type="ORF">PM006_10930</name>
</gene>
<evidence type="ECO:0000256" key="5">
    <source>
        <dbReference type="ARBA" id="ARBA00022989"/>
    </source>
</evidence>
<feature type="transmembrane region" description="Helical" evidence="7">
    <location>
        <begin position="40"/>
        <end position="60"/>
    </location>
</feature>
<evidence type="ECO:0000256" key="2">
    <source>
        <dbReference type="ARBA" id="ARBA00022448"/>
    </source>
</evidence>
<dbReference type="Pfam" id="PF00528">
    <property type="entry name" value="BPD_transp_1"/>
    <property type="match status" value="1"/>
</dbReference>
<feature type="domain" description="ABC transmembrane type-1" evidence="8">
    <location>
        <begin position="94"/>
        <end position="277"/>
    </location>
</feature>
<comment type="caution">
    <text evidence="9">The sequence shown here is derived from an EMBL/GenBank/DDBJ whole genome shotgun (WGS) entry which is preliminary data.</text>
</comment>
<evidence type="ECO:0000256" key="1">
    <source>
        <dbReference type="ARBA" id="ARBA00004651"/>
    </source>
</evidence>
<evidence type="ECO:0000256" key="6">
    <source>
        <dbReference type="ARBA" id="ARBA00023136"/>
    </source>
</evidence>
<accession>A0AAW6AYC5</accession>
<comment type="subcellular location">
    <subcellularLocation>
        <location evidence="1 7">Cell membrane</location>
        <topology evidence="1 7">Multi-pass membrane protein</topology>
    </subcellularLocation>
</comment>
<dbReference type="CDD" id="cd06261">
    <property type="entry name" value="TM_PBP2"/>
    <property type="match status" value="1"/>
</dbReference>
<dbReference type="Proteomes" id="UP001300871">
    <property type="component" value="Unassembled WGS sequence"/>
</dbReference>
<dbReference type="GO" id="GO:0055085">
    <property type="term" value="P:transmembrane transport"/>
    <property type="evidence" value="ECO:0007669"/>
    <property type="project" value="InterPro"/>
</dbReference>
<dbReference type="Gene3D" id="1.10.3720.10">
    <property type="entry name" value="MetI-like"/>
    <property type="match status" value="1"/>
</dbReference>
<sequence length="286" mass="30881">MQPFGSEVATGSQIPVYRTGGRRPYQEKIAVADWKRDLPLYIFLAAAAVLTIASFVLLNLDWAKVASRLPKFMDVTSEMLHLSTERFSLTLTTLTETITVTILATIYGMLIGLLAGALGAENITPWKPLSVILQSFFALLRSVPTVVWVLLVLACVGFGPAAGIVGLSFHVVAFFGKVFAQAFEEVPEETIEALRATGANRIQMFFGAVLPSSFTALIAWTALRFEINFSEASILGMVGAGGVGYTIMAAMNSYKLGRAGLAVLLIFLFAYLVEALSTAVKQRAKL</sequence>
<dbReference type="PANTHER" id="PTHR30043:SF1">
    <property type="entry name" value="ABC TRANSPORT SYSTEM PERMEASE PROTEIN P69"/>
    <property type="match status" value="1"/>
</dbReference>
<dbReference type="PANTHER" id="PTHR30043">
    <property type="entry name" value="PHOSPHONATES TRANSPORT SYSTEM PERMEASE PROTEIN"/>
    <property type="match status" value="1"/>
</dbReference>
<feature type="transmembrane region" description="Helical" evidence="7">
    <location>
        <begin position="202"/>
        <end position="222"/>
    </location>
</feature>
<organism evidence="9 10">
    <name type="scientific">Clostridium symbiosum</name>
    <name type="common">Bacteroides symbiosus</name>
    <dbReference type="NCBI Taxonomy" id="1512"/>
    <lineage>
        <taxon>Bacteria</taxon>
        <taxon>Bacillati</taxon>
        <taxon>Bacillota</taxon>
        <taxon>Clostridia</taxon>
        <taxon>Lachnospirales</taxon>
        <taxon>Lachnospiraceae</taxon>
        <taxon>Otoolea</taxon>
    </lineage>
</organism>
<dbReference type="EMBL" id="JAQLGM010000024">
    <property type="protein sequence ID" value="MDB2000714.1"/>
    <property type="molecule type" value="Genomic_DNA"/>
</dbReference>
<protein>
    <submittedName>
        <fullName evidence="9">Phosphate/phosphonate ABC transporter permease</fullName>
    </submittedName>
</protein>
<dbReference type="AlphaFoldDB" id="A0AAW6AYC5"/>
<feature type="transmembrane region" description="Helical" evidence="7">
    <location>
        <begin position="98"/>
        <end position="120"/>
    </location>
</feature>
<keyword evidence="5 7" id="KW-1133">Transmembrane helix</keyword>
<evidence type="ECO:0000256" key="3">
    <source>
        <dbReference type="ARBA" id="ARBA00022475"/>
    </source>
</evidence>
<evidence type="ECO:0000259" key="8">
    <source>
        <dbReference type="PROSITE" id="PS50928"/>
    </source>
</evidence>
<dbReference type="InterPro" id="IPR035906">
    <property type="entry name" value="MetI-like_sf"/>
</dbReference>
<reference evidence="9" key="1">
    <citation type="submission" date="2023-01" db="EMBL/GenBank/DDBJ databases">
        <title>Human gut microbiome strain richness.</title>
        <authorList>
            <person name="Chen-Liaw A."/>
        </authorList>
    </citation>
    <scope>NUCLEOTIDE SEQUENCE</scope>
    <source>
        <strain evidence="9">B1_m1001713B170214d0_201011</strain>
    </source>
</reference>
<keyword evidence="4 7" id="KW-0812">Transmembrane</keyword>
<comment type="similarity">
    <text evidence="7">Belongs to the binding-protein-dependent transport system permease family.</text>
</comment>
<feature type="transmembrane region" description="Helical" evidence="7">
    <location>
        <begin position="234"/>
        <end position="254"/>
    </location>
</feature>
<dbReference type="PROSITE" id="PS50928">
    <property type="entry name" value="ABC_TM1"/>
    <property type="match status" value="1"/>
</dbReference>
<keyword evidence="6 7" id="KW-0472">Membrane</keyword>
<dbReference type="GeneID" id="57967790"/>
<dbReference type="SUPFAM" id="SSF161098">
    <property type="entry name" value="MetI-like"/>
    <property type="match status" value="1"/>
</dbReference>
<feature type="transmembrane region" description="Helical" evidence="7">
    <location>
        <begin position="260"/>
        <end position="280"/>
    </location>
</feature>
<keyword evidence="3" id="KW-1003">Cell membrane</keyword>